<feature type="region of interest" description="Disordered" evidence="1">
    <location>
        <begin position="451"/>
        <end position="492"/>
    </location>
</feature>
<name>A0A9W6F3R3_9CHLO</name>
<feature type="compositionally biased region" description="Polar residues" evidence="1">
    <location>
        <begin position="721"/>
        <end position="734"/>
    </location>
</feature>
<sequence length="1075" mass="107654">MDEHNFLALCLVRHPELTEMLLRPVPVHCKDYKVCLQAATAFRPDMASSSICRASPSPSSVPRKLSIKSRIEGSAYSRLEGGAQPTKPQQPQQPARSTSTLVAAQQQGSDTEATGAAAYARTTADEGDEYTSDEDPADDSAVDAMCDMQDAELAAALAILTKDITEDAHAYTAGTPSRSATCDGVLRRTSSRTSATDDDVPPVHNSTPRRVRSIDIPCGIDLSGGDDGEDDDSGTGGGSDEHSEHGRYGSGPYGHPADRGLIASPSFRDMARGWARRPTLEALSGLRLDGIAVRPASPVSCGGQSPSTGFGSRATTGGGGACGGGREQQRPEGPGGAAAAAPLRRRRAGSHNDALAPPPPLLLLPACLPRRLARTPDPGLRRGVQGHGWEGAADSELPDTAERSLRFGIQALPDPLIIDERHLRNCHSTGAQSFLPSSRSKHIAKRLQHLQTQLSRFSPSPETLPGDETSEAEAAEGNAGASPCEGCTSPFTRTASSPARMMLLVPSLPTSPVLSLPTSPDEGEEHGDEGPAGGGAAAPEAPAPPAATTPPTLQRRSAVVSELQLQLPQAGGGGGSGGTSPRLRGVSSTAPGGSAGLGNGSGDGVVAALSVRALVVVAAATTGDGAGSSGPQRTSHSHVHSHSQSPAHSAYLVVGDLEAGGGGSSSGGAAAVVALGNRQTMQLPVRQPQPPLLPYGGIMRLAAAASHGGGGVAFAGAHQRVSPSSIGRQTTQGCLRSGNGAPPRGGGGSGGGGGGGGGPPQLSAGRGVLVLRSMQGGDPKALTALQAQGGGSPGSGGGGGPASLALAPERSAARVTTPATAAAAAVAGLLSPRLPRCSDSEAALRHDAPVAGGGGGGITTPGYVAVGGECAPAPASGRVTPHSQQHVSLADLLSGTVSGGSEGEGGGLRLGVLGNCRPEPSTAAPPLLPSLMHQRGLRGSHVSPTRQQRHVLPSPQSGPLVKQEHRRSYTGVPAPDGSGGGGGCNAVAVVLAVTDGSGLTAEARQCKRLVGFATSVAAPSVSAAARLSGETTPGKAPGGLLPVITHQTSIRPGAAKLSPGSSVPFPTFSQQQQQQ</sequence>
<accession>A0A9W6F3R3</accession>
<feature type="region of interest" description="Disordered" evidence="1">
    <location>
        <begin position="937"/>
        <end position="962"/>
    </location>
</feature>
<dbReference type="AlphaFoldDB" id="A0A9W6F3R3"/>
<feature type="compositionally biased region" description="Gly residues" evidence="1">
    <location>
        <begin position="316"/>
        <end position="326"/>
    </location>
</feature>
<feature type="region of interest" description="Disordered" evidence="1">
    <location>
        <begin position="297"/>
        <end position="356"/>
    </location>
</feature>
<gene>
    <name evidence="2" type="primary">PLEST006848</name>
    <name evidence="2" type="ORF">PLESTB_000900600</name>
</gene>
<evidence type="ECO:0000256" key="1">
    <source>
        <dbReference type="SAM" id="MobiDB-lite"/>
    </source>
</evidence>
<feature type="region of interest" description="Disordered" evidence="1">
    <location>
        <begin position="721"/>
        <end position="764"/>
    </location>
</feature>
<keyword evidence="3" id="KW-1185">Reference proteome</keyword>
<reference evidence="2 3" key="1">
    <citation type="journal article" date="2023" name="Commun. Biol.">
        <title>Reorganization of the ancestral sex-determining regions during the evolution of trioecy in Pleodorina starrii.</title>
        <authorList>
            <person name="Takahashi K."/>
            <person name="Suzuki S."/>
            <person name="Kawai-Toyooka H."/>
            <person name="Yamamoto K."/>
            <person name="Hamaji T."/>
            <person name="Ootsuki R."/>
            <person name="Yamaguchi H."/>
            <person name="Kawachi M."/>
            <person name="Higashiyama T."/>
            <person name="Nozaki H."/>
        </authorList>
    </citation>
    <scope>NUCLEOTIDE SEQUENCE [LARGE SCALE GENOMIC DNA]</scope>
    <source>
        <strain evidence="2 3">NIES-4479</strain>
    </source>
</reference>
<feature type="compositionally biased region" description="Gly residues" evidence="1">
    <location>
        <begin position="788"/>
        <end position="801"/>
    </location>
</feature>
<feature type="region of interest" description="Disordered" evidence="1">
    <location>
        <begin position="623"/>
        <end position="645"/>
    </location>
</feature>
<comment type="caution">
    <text evidence="2">The sequence shown here is derived from an EMBL/GenBank/DDBJ whole genome shotgun (WGS) entry which is preliminary data.</text>
</comment>
<feature type="region of interest" description="Disordered" evidence="1">
    <location>
        <begin position="374"/>
        <end position="395"/>
    </location>
</feature>
<dbReference type="Proteomes" id="UP001165080">
    <property type="component" value="Unassembled WGS sequence"/>
</dbReference>
<feature type="compositionally biased region" description="Low complexity" evidence="1">
    <location>
        <begin position="510"/>
        <end position="520"/>
    </location>
</feature>
<feature type="compositionally biased region" description="Polar residues" evidence="1">
    <location>
        <begin position="451"/>
        <end position="461"/>
    </location>
</feature>
<feature type="region of interest" description="Disordered" evidence="1">
    <location>
        <begin position="76"/>
        <end position="116"/>
    </location>
</feature>
<evidence type="ECO:0000313" key="2">
    <source>
        <dbReference type="EMBL" id="GLC54735.1"/>
    </source>
</evidence>
<dbReference type="EMBL" id="BRXU01000011">
    <property type="protein sequence ID" value="GLC54735.1"/>
    <property type="molecule type" value="Genomic_DNA"/>
</dbReference>
<protein>
    <submittedName>
        <fullName evidence="2">Uncharacterized protein</fullName>
    </submittedName>
</protein>
<feature type="compositionally biased region" description="Polar residues" evidence="1">
    <location>
        <begin position="95"/>
        <end position="110"/>
    </location>
</feature>
<feature type="region of interest" description="Disordered" evidence="1">
    <location>
        <begin position="1051"/>
        <end position="1075"/>
    </location>
</feature>
<feature type="compositionally biased region" description="Low complexity" evidence="1">
    <location>
        <begin position="84"/>
        <end position="94"/>
    </location>
</feature>
<organism evidence="2 3">
    <name type="scientific">Pleodorina starrii</name>
    <dbReference type="NCBI Taxonomy" id="330485"/>
    <lineage>
        <taxon>Eukaryota</taxon>
        <taxon>Viridiplantae</taxon>
        <taxon>Chlorophyta</taxon>
        <taxon>core chlorophytes</taxon>
        <taxon>Chlorophyceae</taxon>
        <taxon>CS clade</taxon>
        <taxon>Chlamydomonadales</taxon>
        <taxon>Volvocaceae</taxon>
        <taxon>Pleodorina</taxon>
    </lineage>
</organism>
<feature type="region of interest" description="Disordered" evidence="1">
    <location>
        <begin position="783"/>
        <end position="805"/>
    </location>
</feature>
<proteinExistence type="predicted"/>
<feature type="region of interest" description="Disordered" evidence="1">
    <location>
        <begin position="510"/>
        <end position="597"/>
    </location>
</feature>
<feature type="compositionally biased region" description="Gly residues" evidence="1">
    <location>
        <begin position="743"/>
        <end position="759"/>
    </location>
</feature>
<evidence type="ECO:0000313" key="3">
    <source>
        <dbReference type="Proteomes" id="UP001165080"/>
    </source>
</evidence>
<feature type="region of interest" description="Disordered" evidence="1">
    <location>
        <begin position="173"/>
        <end position="259"/>
    </location>
</feature>
<feature type="compositionally biased region" description="Acidic residues" evidence="1">
    <location>
        <begin position="224"/>
        <end position="233"/>
    </location>
</feature>